<comment type="caution">
    <text evidence="4">The sequence shown here is derived from an EMBL/GenBank/DDBJ whole genome shotgun (WGS) entry which is preliminary data.</text>
</comment>
<evidence type="ECO:0000313" key="5">
    <source>
        <dbReference type="Proteomes" id="UP001159363"/>
    </source>
</evidence>
<evidence type="ECO:0000313" key="4">
    <source>
        <dbReference type="EMBL" id="KAJ8873853.1"/>
    </source>
</evidence>
<keyword evidence="1" id="KW-1015">Disulfide bond</keyword>
<gene>
    <name evidence="4" type="ORF">PR048_024689</name>
</gene>
<accession>A0ABQ9GPB2</accession>
<dbReference type="EMBL" id="JARBHB010000010">
    <property type="protein sequence ID" value="KAJ8873853.1"/>
    <property type="molecule type" value="Genomic_DNA"/>
</dbReference>
<proteinExistence type="predicted"/>
<dbReference type="PANTHER" id="PTHR23278">
    <property type="entry name" value="SIDESTEP PROTEIN"/>
    <property type="match status" value="1"/>
</dbReference>
<evidence type="ECO:0000256" key="2">
    <source>
        <dbReference type="SAM" id="SignalP"/>
    </source>
</evidence>
<dbReference type="Pfam" id="PF08205">
    <property type="entry name" value="C2-set_2"/>
    <property type="match status" value="1"/>
</dbReference>
<organism evidence="4 5">
    <name type="scientific">Dryococelus australis</name>
    <dbReference type="NCBI Taxonomy" id="614101"/>
    <lineage>
        <taxon>Eukaryota</taxon>
        <taxon>Metazoa</taxon>
        <taxon>Ecdysozoa</taxon>
        <taxon>Arthropoda</taxon>
        <taxon>Hexapoda</taxon>
        <taxon>Insecta</taxon>
        <taxon>Pterygota</taxon>
        <taxon>Neoptera</taxon>
        <taxon>Polyneoptera</taxon>
        <taxon>Phasmatodea</taxon>
        <taxon>Verophasmatodea</taxon>
        <taxon>Anareolatae</taxon>
        <taxon>Phasmatidae</taxon>
        <taxon>Eurycanthinae</taxon>
        <taxon>Dryococelus</taxon>
    </lineage>
</organism>
<evidence type="ECO:0000256" key="1">
    <source>
        <dbReference type="ARBA" id="ARBA00023157"/>
    </source>
</evidence>
<dbReference type="SUPFAM" id="SSF48726">
    <property type="entry name" value="Immunoglobulin"/>
    <property type="match status" value="1"/>
</dbReference>
<feature type="signal peptide" evidence="2">
    <location>
        <begin position="1"/>
        <end position="23"/>
    </location>
</feature>
<feature type="chain" id="PRO_5047284433" description="Ig-like domain-containing protein" evidence="2">
    <location>
        <begin position="24"/>
        <end position="85"/>
    </location>
</feature>
<dbReference type="InterPro" id="IPR013162">
    <property type="entry name" value="CD80_C2-set"/>
</dbReference>
<keyword evidence="2" id="KW-0732">Signal</keyword>
<dbReference type="InterPro" id="IPR007110">
    <property type="entry name" value="Ig-like_dom"/>
</dbReference>
<evidence type="ECO:0000259" key="3">
    <source>
        <dbReference type="PROSITE" id="PS50835"/>
    </source>
</evidence>
<dbReference type="PANTHER" id="PTHR23278:SF31">
    <property type="entry name" value="SIDESTEP II, ISOFORM A"/>
    <property type="match status" value="1"/>
</dbReference>
<dbReference type="PROSITE" id="PS50835">
    <property type="entry name" value="IG_LIKE"/>
    <property type="match status" value="1"/>
</dbReference>
<feature type="domain" description="Ig-like" evidence="3">
    <location>
        <begin position="18"/>
        <end position="55"/>
    </location>
</feature>
<name>A0ABQ9GPB2_9NEOP</name>
<reference evidence="4 5" key="1">
    <citation type="submission" date="2023-02" db="EMBL/GenBank/DDBJ databases">
        <title>LHISI_Scaffold_Assembly.</title>
        <authorList>
            <person name="Stuart O.P."/>
            <person name="Cleave R."/>
            <person name="Magrath M.J.L."/>
            <person name="Mikheyev A.S."/>
        </authorList>
    </citation>
    <scope>NUCLEOTIDE SEQUENCE [LARGE SCALE GENOMIC DNA]</scope>
    <source>
        <strain evidence="4">Daus_M_001</strain>
        <tissue evidence="4">Leg muscle</tissue>
    </source>
</reference>
<dbReference type="InterPro" id="IPR013783">
    <property type="entry name" value="Ig-like_fold"/>
</dbReference>
<dbReference type="Gene3D" id="2.60.40.10">
    <property type="entry name" value="Immunoglobulins"/>
    <property type="match status" value="1"/>
</dbReference>
<keyword evidence="5" id="KW-1185">Reference proteome</keyword>
<protein>
    <recommendedName>
        <fullName evidence="3">Ig-like domain-containing protein</fullName>
    </recommendedName>
</protein>
<sequence length="85" mass="9559">MGCVAANWHVLSVLLVKPLTVRILSKQSPLVADKRYEVTCESAGSRPPAVITWYKGKRQLKRVKVSLDTSRRRLPASGTRSRIRD</sequence>
<dbReference type="InterPro" id="IPR036179">
    <property type="entry name" value="Ig-like_dom_sf"/>
</dbReference>
<dbReference type="Proteomes" id="UP001159363">
    <property type="component" value="Chromosome 9"/>
</dbReference>